<proteinExistence type="predicted"/>
<feature type="region of interest" description="Disordered" evidence="1">
    <location>
        <begin position="294"/>
        <end position="330"/>
    </location>
</feature>
<sequence>MSSPDPLNASREGRPQGAPPALAAFLRGVERRGAVLAELQCGDADAGDAALAQAMRRFRAEAAGQPMSQWPRRFWTLLLSQPGLRRHHGVAVELEAGDQLARLGSGPRAALLLRLAAGLDEPEAAAVLDVAPATYRLALQRALPRQADGRADPGAWQRLREHIHRRIKTLPPVRLARLGHAREAAVAAAPGDAAPPIPAPGVAGRPAPRGVLTVLRGLLALAALLFAATFLWPERFGGAEPGTVSQLADQGPASRYGADAALVSHRDFELLADPEGLQDARELAFHSWLAAQGANTPLPGAEPGPVREDGPTAPPEDGLQGGVDGAGAAAGMVEVPLGETANEPG</sequence>
<dbReference type="RefSeq" id="WP_215219265.1">
    <property type="nucleotide sequence ID" value="NZ_OU015430.1"/>
</dbReference>
<keyword evidence="3" id="KW-1185">Reference proteome</keyword>
<evidence type="ECO:0000313" key="2">
    <source>
        <dbReference type="EMBL" id="CAG4968273.1"/>
    </source>
</evidence>
<gene>
    <name evidence="2" type="ORF">LYB30171_00234</name>
</gene>
<dbReference type="EMBL" id="OU015430">
    <property type="protein sequence ID" value="CAG4968273.1"/>
    <property type="molecule type" value="Genomic_DNA"/>
</dbReference>
<dbReference type="Gene3D" id="1.20.140.160">
    <property type="match status" value="1"/>
</dbReference>
<accession>A0ABM8UC55</accession>
<dbReference type="Proteomes" id="UP000680116">
    <property type="component" value="Chromosome"/>
</dbReference>
<evidence type="ECO:0000256" key="1">
    <source>
        <dbReference type="SAM" id="MobiDB-lite"/>
    </source>
</evidence>
<name>A0ABM8UC55_9GAMM</name>
<protein>
    <recommendedName>
        <fullName evidence="4">DNA-directed RNA polymerase specialized sigma subunit, sigma24 family</fullName>
    </recommendedName>
</protein>
<evidence type="ECO:0000313" key="3">
    <source>
        <dbReference type="Proteomes" id="UP000680116"/>
    </source>
</evidence>
<reference evidence="2 3" key="1">
    <citation type="submission" date="2021-04" db="EMBL/GenBank/DDBJ databases">
        <authorList>
            <person name="Rodrigo-Torres L."/>
            <person name="Arahal R. D."/>
            <person name="Lucena T."/>
        </authorList>
    </citation>
    <scope>NUCLEOTIDE SEQUENCE [LARGE SCALE GENOMIC DNA]</scope>
    <source>
        <strain evidence="2 3">CECT 30171</strain>
    </source>
</reference>
<evidence type="ECO:0008006" key="4">
    <source>
        <dbReference type="Google" id="ProtNLM"/>
    </source>
</evidence>
<organism evidence="2 3">
    <name type="scientific">Novilysobacter luteus</name>
    <dbReference type="NCBI Taxonomy" id="2822368"/>
    <lineage>
        <taxon>Bacteria</taxon>
        <taxon>Pseudomonadati</taxon>
        <taxon>Pseudomonadota</taxon>
        <taxon>Gammaproteobacteria</taxon>
        <taxon>Lysobacterales</taxon>
        <taxon>Lysobacteraceae</taxon>
        <taxon>Novilysobacter</taxon>
    </lineage>
</organism>